<dbReference type="InterPro" id="IPR050109">
    <property type="entry name" value="HTH-type_TetR-like_transc_reg"/>
</dbReference>
<dbReference type="InterPro" id="IPR036271">
    <property type="entry name" value="Tet_transcr_reg_TetR-rel_C_sf"/>
</dbReference>
<dbReference type="PRINTS" id="PR00455">
    <property type="entry name" value="HTHTETR"/>
</dbReference>
<gene>
    <name evidence="4" type="ORF">SAMN06309945_1388</name>
</gene>
<dbReference type="OrthoDB" id="4214267at2"/>
<proteinExistence type="predicted"/>
<feature type="DNA-binding region" description="H-T-H motif" evidence="2">
    <location>
        <begin position="53"/>
        <end position="72"/>
    </location>
</feature>
<keyword evidence="5" id="KW-1185">Reference proteome</keyword>
<feature type="domain" description="HTH tetR-type" evidence="3">
    <location>
        <begin position="30"/>
        <end position="90"/>
    </location>
</feature>
<name>A0A1T5JAP3_9MICO</name>
<dbReference type="Proteomes" id="UP000190857">
    <property type="component" value="Unassembled WGS sequence"/>
</dbReference>
<dbReference type="RefSeq" id="WP_079727433.1">
    <property type="nucleotide sequence ID" value="NZ_FUZP01000001.1"/>
</dbReference>
<dbReference type="InterPro" id="IPR009057">
    <property type="entry name" value="Homeodomain-like_sf"/>
</dbReference>
<keyword evidence="1 2" id="KW-0238">DNA-binding</keyword>
<dbReference type="EMBL" id="FUZP01000001">
    <property type="protein sequence ID" value="SKC48520.1"/>
    <property type="molecule type" value="Genomic_DNA"/>
</dbReference>
<dbReference type="SUPFAM" id="SSF46689">
    <property type="entry name" value="Homeodomain-like"/>
    <property type="match status" value="1"/>
</dbReference>
<organism evidence="4 5">
    <name type="scientific">Okibacterium fritillariae</name>
    <dbReference type="NCBI Taxonomy" id="123320"/>
    <lineage>
        <taxon>Bacteria</taxon>
        <taxon>Bacillati</taxon>
        <taxon>Actinomycetota</taxon>
        <taxon>Actinomycetes</taxon>
        <taxon>Micrococcales</taxon>
        <taxon>Microbacteriaceae</taxon>
        <taxon>Okibacterium</taxon>
    </lineage>
</organism>
<reference evidence="4 5" key="1">
    <citation type="submission" date="2017-02" db="EMBL/GenBank/DDBJ databases">
        <authorList>
            <person name="Peterson S.W."/>
        </authorList>
    </citation>
    <scope>NUCLEOTIDE SEQUENCE [LARGE SCALE GENOMIC DNA]</scope>
    <source>
        <strain evidence="4 5">VKM Ac-2059</strain>
    </source>
</reference>
<protein>
    <submittedName>
        <fullName evidence="4">Transcriptional regulator, TetR family</fullName>
    </submittedName>
</protein>
<sequence length="213" mass="22975">MTQPVAHAPIEPLDEPTGAALEGSLDARPLPVRDRILNAATALFYAEGIRAVSADKIIQAAGITKVTFYRYFPSKDDLVVAYLENRAAWERAGISHVLARAANHPSIALGLVARALGDEACTPGFRGCAFLNAGAEYPDPEHPVRVVVDEHRRWGIRTAREALEKIGVPDAESVAEELMMLRDGAMISGYVSDPATVGQNLFKAGRAVIQYRG</sequence>
<dbReference type="PANTHER" id="PTHR30055:SF200">
    <property type="entry name" value="HTH-TYPE TRANSCRIPTIONAL REPRESSOR BDCR"/>
    <property type="match status" value="1"/>
</dbReference>
<accession>A0A1T5JAP3</accession>
<dbReference type="Pfam" id="PF00440">
    <property type="entry name" value="TetR_N"/>
    <property type="match status" value="1"/>
</dbReference>
<dbReference type="GO" id="GO:0003700">
    <property type="term" value="F:DNA-binding transcription factor activity"/>
    <property type="evidence" value="ECO:0007669"/>
    <property type="project" value="TreeGrafter"/>
</dbReference>
<evidence type="ECO:0000313" key="4">
    <source>
        <dbReference type="EMBL" id="SKC48520.1"/>
    </source>
</evidence>
<evidence type="ECO:0000259" key="3">
    <source>
        <dbReference type="PROSITE" id="PS50977"/>
    </source>
</evidence>
<dbReference type="Gene3D" id="1.10.357.10">
    <property type="entry name" value="Tetracycline Repressor, domain 2"/>
    <property type="match status" value="1"/>
</dbReference>
<dbReference type="PROSITE" id="PS50977">
    <property type="entry name" value="HTH_TETR_2"/>
    <property type="match status" value="1"/>
</dbReference>
<dbReference type="GO" id="GO:0000976">
    <property type="term" value="F:transcription cis-regulatory region binding"/>
    <property type="evidence" value="ECO:0007669"/>
    <property type="project" value="TreeGrafter"/>
</dbReference>
<dbReference type="PANTHER" id="PTHR30055">
    <property type="entry name" value="HTH-TYPE TRANSCRIPTIONAL REGULATOR RUTR"/>
    <property type="match status" value="1"/>
</dbReference>
<evidence type="ECO:0000256" key="1">
    <source>
        <dbReference type="ARBA" id="ARBA00023125"/>
    </source>
</evidence>
<evidence type="ECO:0000256" key="2">
    <source>
        <dbReference type="PROSITE-ProRule" id="PRU00335"/>
    </source>
</evidence>
<dbReference type="InterPro" id="IPR001647">
    <property type="entry name" value="HTH_TetR"/>
</dbReference>
<dbReference type="SUPFAM" id="SSF48498">
    <property type="entry name" value="Tetracyclin repressor-like, C-terminal domain"/>
    <property type="match status" value="1"/>
</dbReference>
<evidence type="ECO:0000313" key="5">
    <source>
        <dbReference type="Proteomes" id="UP000190857"/>
    </source>
</evidence>
<dbReference type="AlphaFoldDB" id="A0A1T5JAP3"/>